<proteinExistence type="inferred from homology"/>
<evidence type="ECO:0000313" key="8">
    <source>
        <dbReference type="Proteomes" id="UP000294829"/>
    </source>
</evidence>
<dbReference type="PANTHER" id="PTHR10996">
    <property type="entry name" value="2-HYDROXYACID DEHYDROGENASE-RELATED"/>
    <property type="match status" value="1"/>
</dbReference>
<dbReference type="AlphaFoldDB" id="A0A4R5W4M5"/>
<dbReference type="PROSITE" id="PS00065">
    <property type="entry name" value="D_2_HYDROXYACID_DH_1"/>
    <property type="match status" value="1"/>
</dbReference>
<sequence>MSSSAKPAILVTCPTFPAIFEQLTTHFEIEDNQQDQIFSEDELIAHLQGKDAAFTSGNTRFTAKVIENCPQLKLICAMSVGYDNIDINACAQRGIVVTNAPDVLNQTTADFAWALLLATARRVTESEHWLRAGHWNRWELRGFLGADVHGKTLGILGMGRIGQAIARRSMGFDMKVIYHNRSRLGPDQEAHANNAKLVSKQELLAQSDHLILMLPYSAQTRHCMGAPEFAQMRKTATLINVARGGVVDDAALITALKTKQIAAAGLDVFENEPRLNPEFLTLPNVVLTPHIASASEATRQAMQQCAFDNLRSYFERGIVLTPVAMNK</sequence>
<feature type="domain" description="D-isomer specific 2-hydroxyacid dehydrogenase NAD-binding" evidence="6">
    <location>
        <begin position="114"/>
        <end position="292"/>
    </location>
</feature>
<feature type="domain" description="D-isomer specific 2-hydroxyacid dehydrogenase catalytic" evidence="5">
    <location>
        <begin position="17"/>
        <end position="323"/>
    </location>
</feature>
<dbReference type="GO" id="GO:0030267">
    <property type="term" value="F:glyoxylate reductase (NADPH) activity"/>
    <property type="evidence" value="ECO:0007669"/>
    <property type="project" value="TreeGrafter"/>
</dbReference>
<name>A0A4R5W4M5_9BURK</name>
<dbReference type="PANTHER" id="PTHR10996:SF283">
    <property type="entry name" value="GLYOXYLATE_HYDROXYPYRUVATE REDUCTASE B"/>
    <property type="match status" value="1"/>
</dbReference>
<evidence type="ECO:0000256" key="3">
    <source>
        <dbReference type="ARBA" id="ARBA00023027"/>
    </source>
</evidence>
<dbReference type="GO" id="GO:0005829">
    <property type="term" value="C:cytosol"/>
    <property type="evidence" value="ECO:0007669"/>
    <property type="project" value="TreeGrafter"/>
</dbReference>
<dbReference type="Proteomes" id="UP000294829">
    <property type="component" value="Unassembled WGS sequence"/>
</dbReference>
<evidence type="ECO:0000313" key="7">
    <source>
        <dbReference type="EMBL" id="TDK67335.1"/>
    </source>
</evidence>
<dbReference type="Pfam" id="PF00389">
    <property type="entry name" value="2-Hacid_dh"/>
    <property type="match status" value="1"/>
</dbReference>
<comment type="similarity">
    <text evidence="1 4">Belongs to the D-isomer specific 2-hydroxyacid dehydrogenase family.</text>
</comment>
<dbReference type="InterPro" id="IPR006140">
    <property type="entry name" value="D-isomer_DH_NAD-bd"/>
</dbReference>
<reference evidence="7 8" key="1">
    <citation type="submission" date="2019-03" db="EMBL/GenBank/DDBJ databases">
        <title>Sapientia aquatica gen. nov., sp. nov., isolated from a crater lake.</title>
        <authorList>
            <person name="Felfoldi T."/>
            <person name="Szabo A."/>
            <person name="Toth E."/>
            <person name="Schumann P."/>
            <person name="Keki Z."/>
            <person name="Marialigeti K."/>
            <person name="Mathe I."/>
        </authorList>
    </citation>
    <scope>NUCLEOTIDE SEQUENCE [LARGE SCALE GENOMIC DNA]</scope>
    <source>
        <strain evidence="7 8">SA-152</strain>
    </source>
</reference>
<keyword evidence="3" id="KW-0520">NAD</keyword>
<evidence type="ECO:0000256" key="4">
    <source>
        <dbReference type="RuleBase" id="RU003719"/>
    </source>
</evidence>
<dbReference type="GO" id="GO:0051287">
    <property type="term" value="F:NAD binding"/>
    <property type="evidence" value="ECO:0007669"/>
    <property type="project" value="InterPro"/>
</dbReference>
<keyword evidence="2 4" id="KW-0560">Oxidoreductase</keyword>
<dbReference type="Pfam" id="PF02826">
    <property type="entry name" value="2-Hacid_dh_C"/>
    <property type="match status" value="1"/>
</dbReference>
<dbReference type="EMBL" id="SMYL01000002">
    <property type="protein sequence ID" value="TDK67335.1"/>
    <property type="molecule type" value="Genomic_DNA"/>
</dbReference>
<dbReference type="GO" id="GO:0016618">
    <property type="term" value="F:hydroxypyruvate reductase [NAD(P)H] activity"/>
    <property type="evidence" value="ECO:0007669"/>
    <property type="project" value="TreeGrafter"/>
</dbReference>
<evidence type="ECO:0000259" key="6">
    <source>
        <dbReference type="Pfam" id="PF02826"/>
    </source>
</evidence>
<evidence type="ECO:0000256" key="2">
    <source>
        <dbReference type="ARBA" id="ARBA00023002"/>
    </source>
</evidence>
<keyword evidence="8" id="KW-1185">Reference proteome</keyword>
<dbReference type="CDD" id="cd05301">
    <property type="entry name" value="GDH"/>
    <property type="match status" value="1"/>
</dbReference>
<dbReference type="InterPro" id="IPR006139">
    <property type="entry name" value="D-isomer_2_OHA_DH_cat_dom"/>
</dbReference>
<dbReference type="Gene3D" id="3.40.50.720">
    <property type="entry name" value="NAD(P)-binding Rossmann-like Domain"/>
    <property type="match status" value="2"/>
</dbReference>
<comment type="caution">
    <text evidence="7">The sequence shown here is derived from an EMBL/GenBank/DDBJ whole genome shotgun (WGS) entry which is preliminary data.</text>
</comment>
<dbReference type="OrthoDB" id="9805416at2"/>
<accession>A0A4R5W4M5</accession>
<dbReference type="InterPro" id="IPR029752">
    <property type="entry name" value="D-isomer_DH_CS1"/>
</dbReference>
<evidence type="ECO:0000259" key="5">
    <source>
        <dbReference type="Pfam" id="PF00389"/>
    </source>
</evidence>
<protein>
    <submittedName>
        <fullName evidence="7">D-glycerate dehydrogenase</fullName>
    </submittedName>
</protein>
<gene>
    <name evidence="7" type="ORF">E2I14_06110</name>
</gene>
<dbReference type="InterPro" id="IPR050223">
    <property type="entry name" value="D-isomer_2-hydroxyacid_DH"/>
</dbReference>
<dbReference type="SUPFAM" id="SSF51735">
    <property type="entry name" value="NAD(P)-binding Rossmann-fold domains"/>
    <property type="match status" value="1"/>
</dbReference>
<evidence type="ECO:0000256" key="1">
    <source>
        <dbReference type="ARBA" id="ARBA00005854"/>
    </source>
</evidence>
<dbReference type="SUPFAM" id="SSF52283">
    <property type="entry name" value="Formate/glycerate dehydrogenase catalytic domain-like"/>
    <property type="match status" value="1"/>
</dbReference>
<organism evidence="7 8">
    <name type="scientific">Sapientia aquatica</name>
    <dbReference type="NCBI Taxonomy" id="1549640"/>
    <lineage>
        <taxon>Bacteria</taxon>
        <taxon>Pseudomonadati</taxon>
        <taxon>Pseudomonadota</taxon>
        <taxon>Betaproteobacteria</taxon>
        <taxon>Burkholderiales</taxon>
        <taxon>Oxalobacteraceae</taxon>
        <taxon>Sapientia</taxon>
    </lineage>
</organism>
<dbReference type="FunFam" id="3.40.50.720:FF:000203">
    <property type="entry name" value="D-3-phosphoglycerate dehydrogenase (SerA)"/>
    <property type="match status" value="1"/>
</dbReference>
<dbReference type="RefSeq" id="WP_133326485.1">
    <property type="nucleotide sequence ID" value="NZ_SMYL01000002.1"/>
</dbReference>
<dbReference type="InterPro" id="IPR036291">
    <property type="entry name" value="NAD(P)-bd_dom_sf"/>
</dbReference>